<dbReference type="GO" id="GO:0009898">
    <property type="term" value="C:cytoplasmic side of plasma membrane"/>
    <property type="evidence" value="ECO:0007669"/>
    <property type="project" value="TreeGrafter"/>
</dbReference>
<comment type="caution">
    <text evidence="4">The sequence shown here is derived from an EMBL/GenBank/DDBJ whole genome shotgun (WGS) entry which is preliminary data.</text>
</comment>
<proteinExistence type="predicted"/>
<reference evidence="4" key="1">
    <citation type="submission" date="2020-10" db="EMBL/GenBank/DDBJ databases">
        <authorList>
            <person name="Gilroy R."/>
        </authorList>
    </citation>
    <scope>NUCLEOTIDE SEQUENCE</scope>
    <source>
        <strain evidence="4">ChiW25-3613</strain>
    </source>
</reference>
<sequence>MAKKIFFTSSKGGAGATTVAAGTAFALSDSGERTLIVDGDNLSACALNVCGCGGMQVFTAEDYKNGICRAKQTVVQHPKYKNLYIMPTLNCSDEKAVLSAVSEVAGLFDFVLCDNAARAACGQAVIVTEPYTPSVKAADAKIAALRDGGMHIGGVIINKANGGLILSGKTGYPEDIARMLNAPLLAAVPEDLDLTLGQWRAYSMRYFKIIAARLKGKNVKLPHIEAGYTGAGGYFRRRLREKV</sequence>
<dbReference type="PANTHER" id="PTHR43384">
    <property type="entry name" value="SEPTUM SITE-DETERMINING PROTEIN MIND HOMOLOG, CHLOROPLASTIC-RELATED"/>
    <property type="match status" value="1"/>
</dbReference>
<evidence type="ECO:0000313" key="4">
    <source>
        <dbReference type="EMBL" id="HIR38787.1"/>
    </source>
</evidence>
<evidence type="ECO:0000256" key="2">
    <source>
        <dbReference type="ARBA" id="ARBA00022840"/>
    </source>
</evidence>
<evidence type="ECO:0000259" key="3">
    <source>
        <dbReference type="Pfam" id="PF01656"/>
    </source>
</evidence>
<feature type="domain" description="CobQ/CobB/MinD/ParA nucleotide binding" evidence="3">
    <location>
        <begin position="5"/>
        <end position="194"/>
    </location>
</feature>
<protein>
    <recommendedName>
        <fullName evidence="3">CobQ/CobB/MinD/ParA nucleotide binding domain-containing protein</fullName>
    </recommendedName>
</protein>
<evidence type="ECO:0000313" key="5">
    <source>
        <dbReference type="Proteomes" id="UP000824179"/>
    </source>
</evidence>
<dbReference type="InterPro" id="IPR027417">
    <property type="entry name" value="P-loop_NTPase"/>
</dbReference>
<accession>A0A9D1AEQ2</accession>
<dbReference type="AlphaFoldDB" id="A0A9D1AEQ2"/>
<dbReference type="SUPFAM" id="SSF52540">
    <property type="entry name" value="P-loop containing nucleoside triphosphate hydrolases"/>
    <property type="match status" value="1"/>
</dbReference>
<dbReference type="EMBL" id="DVHB01000006">
    <property type="protein sequence ID" value="HIR38787.1"/>
    <property type="molecule type" value="Genomic_DNA"/>
</dbReference>
<keyword evidence="1" id="KW-0547">Nucleotide-binding</keyword>
<organism evidence="4 5">
    <name type="scientific">Candidatus Coproplasma stercoripullorum</name>
    <dbReference type="NCBI Taxonomy" id="2840751"/>
    <lineage>
        <taxon>Bacteria</taxon>
        <taxon>Bacillati</taxon>
        <taxon>Bacillota</taxon>
        <taxon>Clostridia</taxon>
        <taxon>Eubacteriales</taxon>
        <taxon>Candidatus Coproplasma</taxon>
    </lineage>
</organism>
<dbReference type="InterPro" id="IPR002586">
    <property type="entry name" value="CobQ/CobB/MinD/ParA_Nub-bd_dom"/>
</dbReference>
<gene>
    <name evidence="4" type="ORF">IAB90_00235</name>
</gene>
<reference evidence="4" key="2">
    <citation type="journal article" date="2021" name="PeerJ">
        <title>Extensive microbial diversity within the chicken gut microbiome revealed by metagenomics and culture.</title>
        <authorList>
            <person name="Gilroy R."/>
            <person name="Ravi A."/>
            <person name="Getino M."/>
            <person name="Pursley I."/>
            <person name="Horton D.L."/>
            <person name="Alikhan N.F."/>
            <person name="Baker D."/>
            <person name="Gharbi K."/>
            <person name="Hall N."/>
            <person name="Watson M."/>
            <person name="Adriaenssens E.M."/>
            <person name="Foster-Nyarko E."/>
            <person name="Jarju S."/>
            <person name="Secka A."/>
            <person name="Antonio M."/>
            <person name="Oren A."/>
            <person name="Chaudhuri R.R."/>
            <person name="La Ragione R."/>
            <person name="Hildebrand F."/>
            <person name="Pallen M.J."/>
        </authorList>
    </citation>
    <scope>NUCLEOTIDE SEQUENCE</scope>
    <source>
        <strain evidence="4">ChiW25-3613</strain>
    </source>
</reference>
<dbReference type="PANTHER" id="PTHR43384:SF6">
    <property type="entry name" value="SEPTUM SITE-DETERMINING PROTEIN MIND HOMOLOG, CHLOROPLASTIC"/>
    <property type="match status" value="1"/>
</dbReference>
<dbReference type="GO" id="GO:0016887">
    <property type="term" value="F:ATP hydrolysis activity"/>
    <property type="evidence" value="ECO:0007669"/>
    <property type="project" value="TreeGrafter"/>
</dbReference>
<dbReference type="InterPro" id="IPR050625">
    <property type="entry name" value="ParA/MinD_ATPase"/>
</dbReference>
<evidence type="ECO:0000256" key="1">
    <source>
        <dbReference type="ARBA" id="ARBA00022741"/>
    </source>
</evidence>
<dbReference type="Pfam" id="PF01656">
    <property type="entry name" value="CbiA"/>
    <property type="match status" value="1"/>
</dbReference>
<dbReference type="Proteomes" id="UP000824179">
    <property type="component" value="Unassembled WGS sequence"/>
</dbReference>
<name>A0A9D1AEQ2_9FIRM</name>
<dbReference type="GO" id="GO:0005524">
    <property type="term" value="F:ATP binding"/>
    <property type="evidence" value="ECO:0007669"/>
    <property type="project" value="UniProtKB-KW"/>
</dbReference>
<keyword evidence="2" id="KW-0067">ATP-binding</keyword>
<dbReference type="Gene3D" id="3.40.50.300">
    <property type="entry name" value="P-loop containing nucleotide triphosphate hydrolases"/>
    <property type="match status" value="1"/>
</dbReference>
<dbReference type="GO" id="GO:0005829">
    <property type="term" value="C:cytosol"/>
    <property type="evidence" value="ECO:0007669"/>
    <property type="project" value="TreeGrafter"/>
</dbReference>
<dbReference type="GO" id="GO:0051782">
    <property type="term" value="P:negative regulation of cell division"/>
    <property type="evidence" value="ECO:0007669"/>
    <property type="project" value="TreeGrafter"/>
</dbReference>